<feature type="compositionally biased region" description="Polar residues" evidence="1">
    <location>
        <begin position="265"/>
        <end position="275"/>
    </location>
</feature>
<dbReference type="Proteomes" id="UP000807306">
    <property type="component" value="Unassembled WGS sequence"/>
</dbReference>
<dbReference type="EMBL" id="MU157993">
    <property type="protein sequence ID" value="KAF9521755.1"/>
    <property type="molecule type" value="Genomic_DNA"/>
</dbReference>
<reference evidence="3" key="1">
    <citation type="submission" date="2020-11" db="EMBL/GenBank/DDBJ databases">
        <authorList>
            <consortium name="DOE Joint Genome Institute"/>
            <person name="Ahrendt S."/>
            <person name="Riley R."/>
            <person name="Andreopoulos W."/>
            <person name="Labutti K."/>
            <person name="Pangilinan J."/>
            <person name="Ruiz-Duenas F.J."/>
            <person name="Barrasa J.M."/>
            <person name="Sanchez-Garcia M."/>
            <person name="Camarero S."/>
            <person name="Miyauchi S."/>
            <person name="Serrano A."/>
            <person name="Linde D."/>
            <person name="Babiker R."/>
            <person name="Drula E."/>
            <person name="Ayuso-Fernandez I."/>
            <person name="Pacheco R."/>
            <person name="Padilla G."/>
            <person name="Ferreira P."/>
            <person name="Barriuso J."/>
            <person name="Kellner H."/>
            <person name="Castanera R."/>
            <person name="Alfaro M."/>
            <person name="Ramirez L."/>
            <person name="Pisabarro A.G."/>
            <person name="Kuo A."/>
            <person name="Tritt A."/>
            <person name="Lipzen A."/>
            <person name="He G."/>
            <person name="Yan M."/>
            <person name="Ng V."/>
            <person name="Cullen D."/>
            <person name="Martin F."/>
            <person name="Rosso M.-N."/>
            <person name="Henrissat B."/>
            <person name="Hibbett D."/>
            <person name="Martinez A.T."/>
            <person name="Grigoriev I.V."/>
        </authorList>
    </citation>
    <scope>NUCLEOTIDE SEQUENCE</scope>
    <source>
        <strain evidence="3">CBS 506.95</strain>
    </source>
</reference>
<dbReference type="AlphaFoldDB" id="A0A9P6E3D5"/>
<feature type="signal peptide" evidence="2">
    <location>
        <begin position="1"/>
        <end position="29"/>
    </location>
</feature>
<feature type="region of interest" description="Disordered" evidence="1">
    <location>
        <begin position="261"/>
        <end position="312"/>
    </location>
</feature>
<evidence type="ECO:0000256" key="2">
    <source>
        <dbReference type="SAM" id="SignalP"/>
    </source>
</evidence>
<gene>
    <name evidence="3" type="ORF">CPB83DRAFT_841028</name>
</gene>
<comment type="caution">
    <text evidence="3">The sequence shown here is derived from an EMBL/GenBank/DDBJ whole genome shotgun (WGS) entry which is preliminary data.</text>
</comment>
<organism evidence="3 4">
    <name type="scientific">Crepidotus variabilis</name>
    <dbReference type="NCBI Taxonomy" id="179855"/>
    <lineage>
        <taxon>Eukaryota</taxon>
        <taxon>Fungi</taxon>
        <taxon>Dikarya</taxon>
        <taxon>Basidiomycota</taxon>
        <taxon>Agaricomycotina</taxon>
        <taxon>Agaricomycetes</taxon>
        <taxon>Agaricomycetidae</taxon>
        <taxon>Agaricales</taxon>
        <taxon>Agaricineae</taxon>
        <taxon>Crepidotaceae</taxon>
        <taxon>Crepidotus</taxon>
    </lineage>
</organism>
<accession>A0A9P6E3D5</accession>
<evidence type="ECO:0000313" key="4">
    <source>
        <dbReference type="Proteomes" id="UP000807306"/>
    </source>
</evidence>
<feature type="compositionally biased region" description="Low complexity" evidence="1">
    <location>
        <begin position="289"/>
        <end position="298"/>
    </location>
</feature>
<evidence type="ECO:0000313" key="3">
    <source>
        <dbReference type="EMBL" id="KAF9521755.1"/>
    </source>
</evidence>
<protein>
    <submittedName>
        <fullName evidence="3">Uncharacterized protein</fullName>
    </submittedName>
</protein>
<keyword evidence="4" id="KW-1185">Reference proteome</keyword>
<name>A0A9P6E3D5_9AGAR</name>
<feature type="chain" id="PRO_5040379611" evidence="2">
    <location>
        <begin position="30"/>
        <end position="312"/>
    </location>
</feature>
<sequence length="312" mass="35577">MIGYAGRGTGSPPRRTFLLLLLLLQGVLSVLKMQPPALRGPMSSCLRSPKSRPFCHPYSREYGSKTRIMILILTSTRRLFSWLQFLGLLWQCARIAPIFFVNLSTEQLHVVHPRMIFNPSEKILQLQHRVISGSVIISDQEFPSFLYPATALQQANGKPQDGLLRSDLLLSLPLHLHFEEQCPRPEAKTTLQFDYTIFTDRLLTLFKNRDRPWVKNLPAWWEENVTLVRARKKAKAEPLDKDRPVNPYTLNIDAMLNEAEKELGESSSPLSQPENSASLTLRPSPPSRSPRYPADYPSFNYEPEQRNIGSGL</sequence>
<evidence type="ECO:0000256" key="1">
    <source>
        <dbReference type="SAM" id="MobiDB-lite"/>
    </source>
</evidence>
<keyword evidence="2" id="KW-0732">Signal</keyword>
<proteinExistence type="predicted"/>